<feature type="compositionally biased region" description="Basic and acidic residues" evidence="1">
    <location>
        <begin position="434"/>
        <end position="443"/>
    </location>
</feature>
<reference evidence="4" key="1">
    <citation type="journal article" date="2015" name="BMC Genomics">
        <title>Genomic and transcriptomic analysis of the endophytic fungus Pestalotiopsis fici reveals its lifestyle and high potential for synthesis of natural products.</title>
        <authorList>
            <person name="Wang X."/>
            <person name="Zhang X."/>
            <person name="Liu L."/>
            <person name="Xiang M."/>
            <person name="Wang W."/>
            <person name="Sun X."/>
            <person name="Che Y."/>
            <person name="Guo L."/>
            <person name="Liu G."/>
            <person name="Guo L."/>
            <person name="Wang C."/>
            <person name="Yin W.B."/>
            <person name="Stadler M."/>
            <person name="Zhang X."/>
            <person name="Liu X."/>
        </authorList>
    </citation>
    <scope>NUCLEOTIDE SEQUENCE [LARGE SCALE GENOMIC DNA]</scope>
    <source>
        <strain evidence="4">W106-1 / CGMCC3.15140</strain>
    </source>
</reference>
<dbReference type="GeneID" id="19267467"/>
<sequence>MWLINTKTLRLEQVVDETQCVFAILSHTWAPAGEEVNFQDMQNLDFASTKPGFQKIKKTCNIASRMYKYVWIDTCCIDKTSSAELSEAINSMFRWYRCAEVCYVFLSDLDPLPNNLRERDRRTQLVQRLPYCKWFTRGWTLQELIAPRKLVFFDKEWTFVGEKSDLEGSLSDITRIDESVLRDSSNLHSIPVARRMSWAARRQTTRVEDMAYCLLGVFDISMPLLYGEGSKAFLRLQQQIISENSDMSLFAWQSDDDRVFSGIFADSPDQFAHCATLKRHQNVFDQMNEVAITNIGVRLHVGLRKLLGAPPQSTGQTLRGSENNFLLSLDCAEQSSRTNGRKEWLAIYLKKFGQTYVRWNPHSTATSSSQRLWPRRQAAAPVYIHTRLLPDDIERIRSSLDTGIIIRYAEPLVSRINTRAGKPSSAYDGTTIHPEGRLEGDPKATPEEVVKGAVFHTRGQENFLGIHYLDLKLGDDAEDLVQIALLFSLQWTGTSLRLNCIPFDGDSTIMQYAPQDCPFTEEECLDEVRDILLTHYSDLSGLLDQKSLPSTVGFYNKAKPGKTVIISVQEDKSLLPLSTRARKYLSAIVSVEET</sequence>
<dbReference type="STRING" id="1229662.W3XEI5"/>
<evidence type="ECO:0000256" key="1">
    <source>
        <dbReference type="SAM" id="MobiDB-lite"/>
    </source>
</evidence>
<feature type="domain" description="Heterokaryon incompatibility" evidence="2">
    <location>
        <begin position="22"/>
        <end position="109"/>
    </location>
</feature>
<dbReference type="KEGG" id="pfy:PFICI_02454"/>
<dbReference type="Proteomes" id="UP000030651">
    <property type="component" value="Unassembled WGS sequence"/>
</dbReference>
<dbReference type="PANTHER" id="PTHR10622:SF12">
    <property type="entry name" value="HET DOMAIN-CONTAINING PROTEIN"/>
    <property type="match status" value="1"/>
</dbReference>
<dbReference type="eggNOG" id="ENOG502SHG8">
    <property type="taxonomic scope" value="Eukaryota"/>
</dbReference>
<proteinExistence type="predicted"/>
<accession>W3XEI5</accession>
<gene>
    <name evidence="3" type="ORF">PFICI_02454</name>
</gene>
<dbReference type="InterPro" id="IPR010730">
    <property type="entry name" value="HET"/>
</dbReference>
<dbReference type="PANTHER" id="PTHR10622">
    <property type="entry name" value="HET DOMAIN-CONTAINING PROTEIN"/>
    <property type="match status" value="1"/>
</dbReference>
<dbReference type="EMBL" id="KI912110">
    <property type="protein sequence ID" value="ETS84429.1"/>
    <property type="molecule type" value="Genomic_DNA"/>
</dbReference>
<dbReference type="HOGENOM" id="CLU_459336_0_0_1"/>
<feature type="region of interest" description="Disordered" evidence="1">
    <location>
        <begin position="423"/>
        <end position="443"/>
    </location>
</feature>
<dbReference type="AlphaFoldDB" id="W3XEI5"/>
<dbReference type="RefSeq" id="XP_007829226.1">
    <property type="nucleotide sequence ID" value="XM_007831035.1"/>
</dbReference>
<name>W3XEI5_PESFW</name>
<evidence type="ECO:0000313" key="3">
    <source>
        <dbReference type="EMBL" id="ETS84429.1"/>
    </source>
</evidence>
<evidence type="ECO:0000313" key="4">
    <source>
        <dbReference type="Proteomes" id="UP000030651"/>
    </source>
</evidence>
<dbReference type="InParanoid" id="W3XEI5"/>
<keyword evidence="4" id="KW-1185">Reference proteome</keyword>
<dbReference type="Pfam" id="PF06985">
    <property type="entry name" value="HET"/>
    <property type="match status" value="1"/>
</dbReference>
<protein>
    <recommendedName>
        <fullName evidence="2">Heterokaryon incompatibility domain-containing protein</fullName>
    </recommendedName>
</protein>
<dbReference type="OrthoDB" id="20872at2759"/>
<dbReference type="OMA" id="NSANGWM"/>
<organism evidence="3 4">
    <name type="scientific">Pestalotiopsis fici (strain W106-1 / CGMCC3.15140)</name>
    <dbReference type="NCBI Taxonomy" id="1229662"/>
    <lineage>
        <taxon>Eukaryota</taxon>
        <taxon>Fungi</taxon>
        <taxon>Dikarya</taxon>
        <taxon>Ascomycota</taxon>
        <taxon>Pezizomycotina</taxon>
        <taxon>Sordariomycetes</taxon>
        <taxon>Xylariomycetidae</taxon>
        <taxon>Amphisphaeriales</taxon>
        <taxon>Sporocadaceae</taxon>
        <taxon>Pestalotiopsis</taxon>
    </lineage>
</organism>
<evidence type="ECO:0000259" key="2">
    <source>
        <dbReference type="Pfam" id="PF06985"/>
    </source>
</evidence>